<dbReference type="PROSITE" id="PS01124">
    <property type="entry name" value="HTH_ARAC_FAMILY_2"/>
    <property type="match status" value="1"/>
</dbReference>
<keyword evidence="1" id="KW-0805">Transcription regulation</keyword>
<organism evidence="5 6">
    <name type="scientific">Thalassotalea psychrophila</name>
    <dbReference type="NCBI Taxonomy" id="3065647"/>
    <lineage>
        <taxon>Bacteria</taxon>
        <taxon>Pseudomonadati</taxon>
        <taxon>Pseudomonadota</taxon>
        <taxon>Gammaproteobacteria</taxon>
        <taxon>Alteromonadales</taxon>
        <taxon>Colwelliaceae</taxon>
        <taxon>Thalassotalea</taxon>
    </lineage>
</organism>
<keyword evidence="3" id="KW-0804">Transcription</keyword>
<dbReference type="SMART" id="SM00342">
    <property type="entry name" value="HTH_ARAC"/>
    <property type="match status" value="1"/>
</dbReference>
<dbReference type="RefSeq" id="WP_348393141.1">
    <property type="nucleotide sequence ID" value="NZ_CP134145.1"/>
</dbReference>
<evidence type="ECO:0000259" key="4">
    <source>
        <dbReference type="PROSITE" id="PS01124"/>
    </source>
</evidence>
<dbReference type="InterPro" id="IPR032687">
    <property type="entry name" value="AraC-type_N"/>
</dbReference>
<dbReference type="Gene3D" id="1.10.10.60">
    <property type="entry name" value="Homeodomain-like"/>
    <property type="match status" value="1"/>
</dbReference>
<proteinExistence type="predicted"/>
<dbReference type="SUPFAM" id="SSF46689">
    <property type="entry name" value="Homeodomain-like"/>
    <property type="match status" value="1"/>
</dbReference>
<sequence length="338" mass="38896">MTATYSEFSTSFNNIKSVLKVLNTANINIDQDLVELGVDLSKYKDGYQRVSYDIADQIYSIAVTKLNDPLFAFKMVEEINPASFQAVGIALMCSDTLQDFCLRLEKFYSVITTFDKLSFVQEGNTFSLELHPLVTYRENTNVWHHTCFTAVILKLVRMVYRPDFQFEAIHLPFSLENSVKIKYENYFQCPISYNCAQSKVLFSNRDMNVPLACANEIIASQNDLLSTDLLNKLKTGDLPNQVKALLIKLLPTGQCSREKIASMLFMSPRAFHRKLEKLELNYQDLLDETRQDLAIQYLNLDFSTSDIAYRLGYTDSSNFTRSFKRWFGKSPRSYKNQA</sequence>
<dbReference type="Proteomes" id="UP001258994">
    <property type="component" value="Chromosome"/>
</dbReference>
<dbReference type="EMBL" id="CP134145">
    <property type="protein sequence ID" value="WNC74032.1"/>
    <property type="molecule type" value="Genomic_DNA"/>
</dbReference>
<evidence type="ECO:0000313" key="5">
    <source>
        <dbReference type="EMBL" id="WNC74032.1"/>
    </source>
</evidence>
<keyword evidence="6" id="KW-1185">Reference proteome</keyword>
<dbReference type="InterPro" id="IPR009057">
    <property type="entry name" value="Homeodomain-like_sf"/>
</dbReference>
<gene>
    <name evidence="5" type="ORF">RGQ13_08570</name>
</gene>
<dbReference type="Pfam" id="PF12625">
    <property type="entry name" value="Arabinose_bd"/>
    <property type="match status" value="1"/>
</dbReference>
<protein>
    <submittedName>
        <fullName evidence="5">AraC family transcriptional regulator ligand-binding domain-containing protein</fullName>
    </submittedName>
</protein>
<name>A0ABY9TYY3_9GAMM</name>
<dbReference type="PANTHER" id="PTHR47894">
    <property type="entry name" value="HTH-TYPE TRANSCRIPTIONAL REGULATOR GADX"/>
    <property type="match status" value="1"/>
</dbReference>
<dbReference type="InterPro" id="IPR020449">
    <property type="entry name" value="Tscrpt_reg_AraC-type_HTH"/>
</dbReference>
<dbReference type="PRINTS" id="PR00032">
    <property type="entry name" value="HTHARAC"/>
</dbReference>
<dbReference type="PANTHER" id="PTHR47894:SF1">
    <property type="entry name" value="HTH-TYPE TRANSCRIPTIONAL REGULATOR VQSM"/>
    <property type="match status" value="1"/>
</dbReference>
<evidence type="ECO:0000256" key="1">
    <source>
        <dbReference type="ARBA" id="ARBA00023015"/>
    </source>
</evidence>
<reference evidence="6" key="1">
    <citation type="submission" date="2023-09" db="EMBL/GenBank/DDBJ databases">
        <authorList>
            <person name="Li S."/>
            <person name="Li X."/>
            <person name="Zhang C."/>
            <person name="Zhao Z."/>
        </authorList>
    </citation>
    <scope>NUCLEOTIDE SEQUENCE [LARGE SCALE GENOMIC DNA]</scope>
    <source>
        <strain evidence="6">SQ149</strain>
    </source>
</reference>
<feature type="domain" description="HTH araC/xylS-type" evidence="4">
    <location>
        <begin position="240"/>
        <end position="337"/>
    </location>
</feature>
<dbReference type="InterPro" id="IPR018060">
    <property type="entry name" value="HTH_AraC"/>
</dbReference>
<evidence type="ECO:0000256" key="2">
    <source>
        <dbReference type="ARBA" id="ARBA00023125"/>
    </source>
</evidence>
<keyword evidence="2" id="KW-0238">DNA-binding</keyword>
<dbReference type="Pfam" id="PF12833">
    <property type="entry name" value="HTH_18"/>
    <property type="match status" value="1"/>
</dbReference>
<accession>A0ABY9TYY3</accession>
<evidence type="ECO:0000256" key="3">
    <source>
        <dbReference type="ARBA" id="ARBA00023163"/>
    </source>
</evidence>
<evidence type="ECO:0000313" key="6">
    <source>
        <dbReference type="Proteomes" id="UP001258994"/>
    </source>
</evidence>